<name>A0ACC2S9I1_9FUNG</name>
<keyword evidence="2" id="KW-1185">Reference proteome</keyword>
<comment type="caution">
    <text evidence="1">The sequence shown here is derived from an EMBL/GenBank/DDBJ whole genome shotgun (WGS) entry which is preliminary data.</text>
</comment>
<organism evidence="1 2">
    <name type="scientific">Entomophthora muscae</name>
    <dbReference type="NCBI Taxonomy" id="34485"/>
    <lineage>
        <taxon>Eukaryota</taxon>
        <taxon>Fungi</taxon>
        <taxon>Fungi incertae sedis</taxon>
        <taxon>Zoopagomycota</taxon>
        <taxon>Entomophthoromycotina</taxon>
        <taxon>Entomophthoromycetes</taxon>
        <taxon>Entomophthorales</taxon>
        <taxon>Entomophthoraceae</taxon>
        <taxon>Entomophthora</taxon>
    </lineage>
</organism>
<sequence length="98" mass="11131">MSEHKHTYNKTEQVSLRLALSDVTLRARIQCPNCLHLDAFNFNKLKNDNLGYHCKSRSIFNRLEHPHGCGKTVASGYIHEAIMSLISVDILLSEDHLA</sequence>
<proteinExistence type="predicted"/>
<dbReference type="Proteomes" id="UP001165960">
    <property type="component" value="Unassembled WGS sequence"/>
</dbReference>
<protein>
    <submittedName>
        <fullName evidence="1">Uncharacterized protein</fullName>
    </submittedName>
</protein>
<accession>A0ACC2S9I1</accession>
<dbReference type="EMBL" id="QTSX02005698">
    <property type="protein sequence ID" value="KAJ9059043.1"/>
    <property type="molecule type" value="Genomic_DNA"/>
</dbReference>
<gene>
    <name evidence="1" type="ORF">DSO57_1006521</name>
</gene>
<evidence type="ECO:0000313" key="2">
    <source>
        <dbReference type="Proteomes" id="UP001165960"/>
    </source>
</evidence>
<reference evidence="1" key="1">
    <citation type="submission" date="2022-04" db="EMBL/GenBank/DDBJ databases">
        <title>Genome of the entomopathogenic fungus Entomophthora muscae.</title>
        <authorList>
            <person name="Elya C."/>
            <person name="Lovett B.R."/>
            <person name="Lee E."/>
            <person name="Macias A.M."/>
            <person name="Hajek A.E."/>
            <person name="De Bivort B.L."/>
            <person name="Kasson M.T."/>
            <person name="De Fine Licht H.H."/>
            <person name="Stajich J.E."/>
        </authorList>
    </citation>
    <scope>NUCLEOTIDE SEQUENCE</scope>
    <source>
        <strain evidence="1">Berkeley</strain>
    </source>
</reference>
<evidence type="ECO:0000313" key="1">
    <source>
        <dbReference type="EMBL" id="KAJ9059043.1"/>
    </source>
</evidence>